<keyword evidence="2 4" id="KW-0560">Oxidoreductase</keyword>
<name>A0A7I7T7P1_9MYCO</name>
<comment type="similarity">
    <text evidence="1 4">Belongs to the aldehyde dehydrogenase family.</text>
</comment>
<evidence type="ECO:0000313" key="7">
    <source>
        <dbReference type="Proteomes" id="UP000467148"/>
    </source>
</evidence>
<dbReference type="Proteomes" id="UP000467148">
    <property type="component" value="Chromosome"/>
</dbReference>
<dbReference type="AlphaFoldDB" id="A0A7I7T7P1"/>
<evidence type="ECO:0000256" key="2">
    <source>
        <dbReference type="ARBA" id="ARBA00023002"/>
    </source>
</evidence>
<proteinExistence type="inferred from homology"/>
<dbReference type="FunFam" id="3.40.309.10:FF:000009">
    <property type="entry name" value="Aldehyde dehydrogenase A"/>
    <property type="match status" value="1"/>
</dbReference>
<dbReference type="EMBL" id="AP022596">
    <property type="protein sequence ID" value="BBY65282.1"/>
    <property type="molecule type" value="Genomic_DNA"/>
</dbReference>
<sequence>MTTLASDKTRIMPSSWIDGAPVVTGGSLHQVVNPADGTVVAELALAQPADVDTAVASARAALRGWSRAAPVERATVLAKLAELVEAHAEEIVAEEVSQTGKPVRLAGEFDVPGSIDNIAFFAGAARHLEGKATGEYSRDHTSSIRREAVGVVATITPWNYPLQMAVWKVLPALAAGCSVVIKPAELTPLTTLTLARLATEAGLPDGVLNVITGAGADVGTALAGHRDVDVVTFTGSTAVGRRVMLAAAAHGHRTQLELGGKAPFVVFDDADLDAAIHGAVAGSLINSGQDCTAATRAIVARNLYDDFVAGVADLMAKMVVGDPQDPDTDLGPLISAAHRDKVAAMVARAPGQGGRVVTGGAAPDLPGSFYLPTLIADVAESCEVYRDEIFGPVLTVRAHDGDDDALRQANDTDYGLAASAWTRDVYRAQRASREINAGCVWINDHIPIISEMPHGGVGASGFGKDMSDYSFEEYLTIKHVMSDITGVAEKDWHRTIFKLR</sequence>
<dbReference type="InterPro" id="IPR016160">
    <property type="entry name" value="Ald_DH_CS_CYS"/>
</dbReference>
<dbReference type="Gene3D" id="3.40.605.10">
    <property type="entry name" value="Aldehyde Dehydrogenase, Chain A, domain 1"/>
    <property type="match status" value="1"/>
</dbReference>
<keyword evidence="7" id="KW-1185">Reference proteome</keyword>
<dbReference type="PROSITE" id="PS00070">
    <property type="entry name" value="ALDEHYDE_DEHYDR_CYS"/>
    <property type="match status" value="1"/>
</dbReference>
<dbReference type="PANTHER" id="PTHR11699">
    <property type="entry name" value="ALDEHYDE DEHYDROGENASE-RELATED"/>
    <property type="match status" value="1"/>
</dbReference>
<dbReference type="KEGG" id="mhev:MHEL_35250"/>
<protein>
    <submittedName>
        <fullName evidence="6">Gamma-aminobutyraldehyde dehydrogenase</fullName>
    </submittedName>
</protein>
<evidence type="ECO:0000259" key="5">
    <source>
        <dbReference type="Pfam" id="PF00171"/>
    </source>
</evidence>
<accession>A0A7I7T7P1</accession>
<dbReference type="InterPro" id="IPR016163">
    <property type="entry name" value="Ald_DH_C"/>
</dbReference>
<dbReference type="InterPro" id="IPR015590">
    <property type="entry name" value="Aldehyde_DH_dom"/>
</dbReference>
<evidence type="ECO:0000256" key="3">
    <source>
        <dbReference type="PROSITE-ProRule" id="PRU10007"/>
    </source>
</evidence>
<evidence type="ECO:0000256" key="1">
    <source>
        <dbReference type="ARBA" id="ARBA00009986"/>
    </source>
</evidence>
<organism evidence="6 7">
    <name type="scientific">Mycolicibacterium helvum</name>
    <dbReference type="NCBI Taxonomy" id="1534349"/>
    <lineage>
        <taxon>Bacteria</taxon>
        <taxon>Bacillati</taxon>
        <taxon>Actinomycetota</taxon>
        <taxon>Actinomycetes</taxon>
        <taxon>Mycobacteriales</taxon>
        <taxon>Mycobacteriaceae</taxon>
        <taxon>Mycolicibacterium</taxon>
    </lineage>
</organism>
<dbReference type="Pfam" id="PF00171">
    <property type="entry name" value="Aldedh"/>
    <property type="match status" value="1"/>
</dbReference>
<dbReference type="InterPro" id="IPR016162">
    <property type="entry name" value="Ald_DH_N"/>
</dbReference>
<dbReference type="Gene3D" id="3.40.309.10">
    <property type="entry name" value="Aldehyde Dehydrogenase, Chain A, domain 2"/>
    <property type="match status" value="1"/>
</dbReference>
<dbReference type="NCBIfam" id="NF010000">
    <property type="entry name" value="PRK13473.1"/>
    <property type="match status" value="1"/>
</dbReference>
<evidence type="ECO:0000313" key="6">
    <source>
        <dbReference type="EMBL" id="BBY65282.1"/>
    </source>
</evidence>
<gene>
    <name evidence="6" type="ORF">MHEL_35250</name>
</gene>
<dbReference type="InterPro" id="IPR016161">
    <property type="entry name" value="Ald_DH/histidinol_DH"/>
</dbReference>
<dbReference type="SUPFAM" id="SSF53720">
    <property type="entry name" value="ALDH-like"/>
    <property type="match status" value="1"/>
</dbReference>
<dbReference type="PROSITE" id="PS00687">
    <property type="entry name" value="ALDEHYDE_DEHYDR_GLU"/>
    <property type="match status" value="1"/>
</dbReference>
<dbReference type="GO" id="GO:0016620">
    <property type="term" value="F:oxidoreductase activity, acting on the aldehyde or oxo group of donors, NAD or NADP as acceptor"/>
    <property type="evidence" value="ECO:0007669"/>
    <property type="project" value="InterPro"/>
</dbReference>
<evidence type="ECO:0000256" key="4">
    <source>
        <dbReference type="RuleBase" id="RU003345"/>
    </source>
</evidence>
<reference evidence="6 7" key="1">
    <citation type="journal article" date="2019" name="Emerg. Microbes Infect.">
        <title>Comprehensive subspecies identification of 175 nontuberculous mycobacteria species based on 7547 genomic profiles.</title>
        <authorList>
            <person name="Matsumoto Y."/>
            <person name="Kinjo T."/>
            <person name="Motooka D."/>
            <person name="Nabeya D."/>
            <person name="Jung N."/>
            <person name="Uechi K."/>
            <person name="Horii T."/>
            <person name="Iida T."/>
            <person name="Fujita J."/>
            <person name="Nakamura S."/>
        </authorList>
    </citation>
    <scope>NUCLEOTIDE SEQUENCE [LARGE SCALE GENOMIC DNA]</scope>
    <source>
        <strain evidence="6 7">JCM 30396</strain>
    </source>
</reference>
<feature type="active site" evidence="3">
    <location>
        <position position="257"/>
    </location>
</feature>
<dbReference type="FunFam" id="3.40.605.10:FF:000001">
    <property type="entry name" value="Aldehyde dehydrogenase 1"/>
    <property type="match status" value="1"/>
</dbReference>
<feature type="domain" description="Aldehyde dehydrogenase" evidence="5">
    <location>
        <begin position="29"/>
        <end position="480"/>
    </location>
</feature>
<dbReference type="InterPro" id="IPR029510">
    <property type="entry name" value="Ald_DH_CS_GLU"/>
</dbReference>